<dbReference type="EMBL" id="JBHUIY010000004">
    <property type="protein sequence ID" value="MFD2232882.1"/>
    <property type="molecule type" value="Genomic_DNA"/>
</dbReference>
<dbReference type="PANTHER" id="PTHR30441:SF4">
    <property type="entry name" value="PROTEIN ASMA"/>
    <property type="match status" value="1"/>
</dbReference>
<protein>
    <submittedName>
        <fullName evidence="4">AsmA family protein</fullName>
    </submittedName>
</protein>
<feature type="chain" id="PRO_5047344780" evidence="2">
    <location>
        <begin position="24"/>
        <end position="703"/>
    </location>
</feature>
<feature type="signal peptide" evidence="2">
    <location>
        <begin position="1"/>
        <end position="23"/>
    </location>
</feature>
<dbReference type="Proteomes" id="UP001597296">
    <property type="component" value="Unassembled WGS sequence"/>
</dbReference>
<reference evidence="5" key="1">
    <citation type="journal article" date="2019" name="Int. J. Syst. Evol. Microbiol.">
        <title>The Global Catalogue of Microorganisms (GCM) 10K type strain sequencing project: providing services to taxonomists for standard genome sequencing and annotation.</title>
        <authorList>
            <consortium name="The Broad Institute Genomics Platform"/>
            <consortium name="The Broad Institute Genome Sequencing Center for Infectious Disease"/>
            <person name="Wu L."/>
            <person name="Ma J."/>
        </authorList>
    </citation>
    <scope>NUCLEOTIDE SEQUENCE [LARGE SCALE GENOMIC DNA]</scope>
    <source>
        <strain evidence="5">KCTC 15012</strain>
    </source>
</reference>
<dbReference type="InterPro" id="IPR007844">
    <property type="entry name" value="AsmA"/>
</dbReference>
<organism evidence="4 5">
    <name type="scientific">Phaeospirillum tilakii</name>
    <dbReference type="NCBI Taxonomy" id="741673"/>
    <lineage>
        <taxon>Bacteria</taxon>
        <taxon>Pseudomonadati</taxon>
        <taxon>Pseudomonadota</taxon>
        <taxon>Alphaproteobacteria</taxon>
        <taxon>Rhodospirillales</taxon>
        <taxon>Rhodospirillaceae</taxon>
        <taxon>Phaeospirillum</taxon>
    </lineage>
</organism>
<sequence>MRPATLFKFVLAVVLLLAVAAIAAAKSVNTERYKAVMIERVRAATGLTMVFAGPVKLRLGLAPRLSVTGLGLSVPGAVGDPPLLFVDRIEARVGLLPLLFHQFRTERLLLIRPTLHLDPATAPAAAAALAGGTGRLALDRVGDEVPATRFALGEVELKDATLLWQAAPDRPEIRVTLAKGRIRPESIEGGPMTLEAKGAWSGTEFELAGVVGPAPIRPGQRPFPVRLKGTISGAVVVARGGIADPVTGEGLEIDLDARGDELRDLLLRTGLAAAPAEGGSTAPIGPYKLSTRLTGSAGAPSLANVDLLIGKHDTLLVKARGKVAAPLDAAGIDLAVTAEADGLTGPGRLLGLALPASGPVRLSTRLGDDGPGRWRLAGLKAQIGGSDLGGDLTLSLGTARPRLTGKLTAATLSPADFGLDPARLLDTSAAPPRPAVAVPDQRLLPNDPLALDPLGAVDLDLALAAARLPLGGTALTEAQAQLRLADGHLALSGLTARLGGGTLTGSLALDASERVPGFTLHLAGSDLDLGRIGNGFPFDGGRADLALDLRGRGATPRLLAASLDGSVQAGLTGTGLLAATAGGVPARLLTALDGGSGDEDPIALRCLAARITVRNGIARADRALAVETPRAAILGGGSLDLRSEVLDLVFAARGGGSLHLHGALATPDLGAEPNPPAHPAGRAAPPARVTIDPAPCRAVLGRH</sequence>
<dbReference type="Pfam" id="PF05170">
    <property type="entry name" value="AsmA"/>
    <property type="match status" value="2"/>
</dbReference>
<feature type="domain" description="AsmA" evidence="3">
    <location>
        <begin position="10"/>
        <end position="117"/>
    </location>
</feature>
<comment type="caution">
    <text evidence="4">The sequence shown here is derived from an EMBL/GenBank/DDBJ whole genome shotgun (WGS) entry which is preliminary data.</text>
</comment>
<proteinExistence type="predicted"/>
<dbReference type="InterPro" id="IPR052894">
    <property type="entry name" value="AsmA-related"/>
</dbReference>
<dbReference type="RefSeq" id="WP_377314581.1">
    <property type="nucleotide sequence ID" value="NZ_JBHUIY010000004.1"/>
</dbReference>
<name>A0ABW5C7P2_9PROT</name>
<keyword evidence="2" id="KW-0732">Signal</keyword>
<accession>A0ABW5C7P2</accession>
<keyword evidence="5" id="KW-1185">Reference proteome</keyword>
<evidence type="ECO:0000313" key="5">
    <source>
        <dbReference type="Proteomes" id="UP001597296"/>
    </source>
</evidence>
<evidence type="ECO:0000256" key="1">
    <source>
        <dbReference type="SAM" id="MobiDB-lite"/>
    </source>
</evidence>
<evidence type="ECO:0000256" key="2">
    <source>
        <dbReference type="SAM" id="SignalP"/>
    </source>
</evidence>
<dbReference type="PANTHER" id="PTHR30441">
    <property type="entry name" value="DUF748 DOMAIN-CONTAINING PROTEIN"/>
    <property type="match status" value="1"/>
</dbReference>
<feature type="region of interest" description="Disordered" evidence="1">
    <location>
        <begin position="666"/>
        <end position="687"/>
    </location>
</feature>
<evidence type="ECO:0000259" key="3">
    <source>
        <dbReference type="Pfam" id="PF05170"/>
    </source>
</evidence>
<evidence type="ECO:0000313" key="4">
    <source>
        <dbReference type="EMBL" id="MFD2232882.1"/>
    </source>
</evidence>
<gene>
    <name evidence="4" type="ORF">ACFSNB_03595</name>
</gene>
<feature type="domain" description="AsmA" evidence="3">
    <location>
        <begin position="379"/>
        <end position="568"/>
    </location>
</feature>